<feature type="domain" description="ChrR-like cupin" evidence="1">
    <location>
        <begin position="16"/>
        <end position="96"/>
    </location>
</feature>
<reference evidence="2" key="1">
    <citation type="submission" date="2016-03" db="EMBL/GenBank/DDBJ databases">
        <authorList>
            <person name="Ploux O."/>
        </authorList>
    </citation>
    <scope>NUCLEOTIDE SEQUENCE</scope>
    <source>
        <strain evidence="2">UC10</strain>
    </source>
</reference>
<accession>A0A1Y5Q8B4</accession>
<dbReference type="AlphaFoldDB" id="A0A1Y5Q8B4"/>
<evidence type="ECO:0000259" key="1">
    <source>
        <dbReference type="Pfam" id="PF12973"/>
    </source>
</evidence>
<organism evidence="2">
    <name type="scientific">uncultured Stenotrophomonas sp</name>
    <dbReference type="NCBI Taxonomy" id="165438"/>
    <lineage>
        <taxon>Bacteria</taxon>
        <taxon>Pseudomonadati</taxon>
        <taxon>Pseudomonadota</taxon>
        <taxon>Gammaproteobacteria</taxon>
        <taxon>Lysobacterales</taxon>
        <taxon>Lysobacteraceae</taxon>
        <taxon>Stenotrophomonas</taxon>
        <taxon>environmental samples</taxon>
    </lineage>
</organism>
<dbReference type="InterPro" id="IPR014710">
    <property type="entry name" value="RmlC-like_jellyroll"/>
</dbReference>
<dbReference type="InterPro" id="IPR011051">
    <property type="entry name" value="RmlC_Cupin_sf"/>
</dbReference>
<sequence>MTRAMKPGGRPCTLVPDIDALPWIPADTPGKWSRPLRFLSDDRGFVELLRMEPGVLMPPHRHTGDVHAWNLSGARLLDTGEIVGPGGYTYEPPGNVDWWRAVGDEPLVALVVVMGTVEFLGPHQTVTARVDARTQREALHAWCAAQGMPVPELGG</sequence>
<dbReference type="EMBL" id="FLTS01000001">
    <property type="protein sequence ID" value="SBV37255.1"/>
    <property type="molecule type" value="Genomic_DNA"/>
</dbReference>
<dbReference type="InterPro" id="IPR025979">
    <property type="entry name" value="ChrR-like_cupin_dom"/>
</dbReference>
<protein>
    <submittedName>
        <fullName evidence="2">Cupin 2 conserved barrel domain protein</fullName>
    </submittedName>
</protein>
<dbReference type="Gene3D" id="2.60.120.10">
    <property type="entry name" value="Jelly Rolls"/>
    <property type="match status" value="1"/>
</dbReference>
<gene>
    <name evidence="2" type="ORF">STPYR_12185</name>
</gene>
<proteinExistence type="predicted"/>
<dbReference type="Pfam" id="PF12973">
    <property type="entry name" value="Cupin_7"/>
    <property type="match status" value="1"/>
</dbReference>
<dbReference type="SUPFAM" id="SSF51182">
    <property type="entry name" value="RmlC-like cupins"/>
    <property type="match status" value="1"/>
</dbReference>
<name>A0A1Y5Q8B4_9GAMM</name>
<evidence type="ECO:0000313" key="2">
    <source>
        <dbReference type="EMBL" id="SBV37255.1"/>
    </source>
</evidence>